<organism evidence="2 3">
    <name type="scientific">Phytophthora fragariaefolia</name>
    <dbReference type="NCBI Taxonomy" id="1490495"/>
    <lineage>
        <taxon>Eukaryota</taxon>
        <taxon>Sar</taxon>
        <taxon>Stramenopiles</taxon>
        <taxon>Oomycota</taxon>
        <taxon>Peronosporomycetes</taxon>
        <taxon>Peronosporales</taxon>
        <taxon>Peronosporaceae</taxon>
        <taxon>Phytophthora</taxon>
    </lineage>
</organism>
<dbReference type="Proteomes" id="UP001165121">
    <property type="component" value="Unassembled WGS sequence"/>
</dbReference>
<sequence>MRERSGYKTPSVRLRLVRKRRPVDEGDSDTDASWGVESVESSESSDLSWRVGGSSQSEASAIGCRSSDDHSSEGNHVEISPDLDETQFDSWDAFHSYMEEYEKRTFQASELAFVLSLHVHCIH</sequence>
<evidence type="ECO:0000256" key="1">
    <source>
        <dbReference type="SAM" id="MobiDB-lite"/>
    </source>
</evidence>
<reference evidence="2" key="1">
    <citation type="submission" date="2023-04" db="EMBL/GenBank/DDBJ databases">
        <title>Phytophthora fragariaefolia NBRC 109709.</title>
        <authorList>
            <person name="Ichikawa N."/>
            <person name="Sato H."/>
            <person name="Tonouchi N."/>
        </authorList>
    </citation>
    <scope>NUCLEOTIDE SEQUENCE</scope>
    <source>
        <strain evidence="2">NBRC 109709</strain>
    </source>
</reference>
<feature type="compositionally biased region" description="Basic and acidic residues" evidence="1">
    <location>
        <begin position="66"/>
        <end position="76"/>
    </location>
</feature>
<comment type="caution">
    <text evidence="2">The sequence shown here is derived from an EMBL/GenBank/DDBJ whole genome shotgun (WGS) entry which is preliminary data.</text>
</comment>
<dbReference type="AlphaFoldDB" id="A0A9W6XNG4"/>
<feature type="compositionally biased region" description="Low complexity" evidence="1">
    <location>
        <begin position="36"/>
        <end position="45"/>
    </location>
</feature>
<feature type="region of interest" description="Disordered" evidence="1">
    <location>
        <begin position="18"/>
        <end position="82"/>
    </location>
</feature>
<protein>
    <submittedName>
        <fullName evidence="2">Unnamed protein product</fullName>
    </submittedName>
</protein>
<keyword evidence="3" id="KW-1185">Reference proteome</keyword>
<evidence type="ECO:0000313" key="3">
    <source>
        <dbReference type="Proteomes" id="UP001165121"/>
    </source>
</evidence>
<evidence type="ECO:0000313" key="2">
    <source>
        <dbReference type="EMBL" id="GMF42044.1"/>
    </source>
</evidence>
<accession>A0A9W6XNG4</accession>
<dbReference type="EMBL" id="BSXT01001395">
    <property type="protein sequence ID" value="GMF42044.1"/>
    <property type="molecule type" value="Genomic_DNA"/>
</dbReference>
<gene>
    <name evidence="2" type="ORF">Pfra01_001358700</name>
</gene>
<proteinExistence type="predicted"/>
<name>A0A9W6XNG4_9STRA</name>